<evidence type="ECO:0000259" key="5">
    <source>
        <dbReference type="SMART" id="SM00382"/>
    </source>
</evidence>
<evidence type="ECO:0000313" key="6">
    <source>
        <dbReference type="EMBL" id="MBB4986728.1"/>
    </source>
</evidence>
<dbReference type="EMBL" id="JACHJY010000014">
    <property type="protein sequence ID" value="MBB4986728.1"/>
    <property type="molecule type" value="Genomic_DNA"/>
</dbReference>
<keyword evidence="3" id="KW-0067">ATP-binding</keyword>
<organism evidence="6 7">
    <name type="scientific">Streptomyces nymphaeiformis</name>
    <dbReference type="NCBI Taxonomy" id="2663842"/>
    <lineage>
        <taxon>Bacteria</taxon>
        <taxon>Bacillati</taxon>
        <taxon>Actinomycetota</taxon>
        <taxon>Actinomycetes</taxon>
        <taxon>Kitasatosporales</taxon>
        <taxon>Streptomycetaceae</taxon>
        <taxon>Streptomyces</taxon>
    </lineage>
</organism>
<comment type="caution">
    <text evidence="6">The sequence shown here is derived from an EMBL/GenBank/DDBJ whole genome shotgun (WGS) entry which is preliminary data.</text>
</comment>
<evidence type="ECO:0000256" key="4">
    <source>
        <dbReference type="SAM" id="MobiDB-lite"/>
    </source>
</evidence>
<dbReference type="Proteomes" id="UP000582643">
    <property type="component" value="Unassembled WGS sequence"/>
</dbReference>
<keyword evidence="2" id="KW-0547">Nucleotide-binding</keyword>
<dbReference type="GO" id="GO:0016887">
    <property type="term" value="F:ATP hydrolysis activity"/>
    <property type="evidence" value="ECO:0007669"/>
    <property type="project" value="InterPro"/>
</dbReference>
<name>A0A7W7U8B6_9ACTN</name>
<protein>
    <recommendedName>
        <fullName evidence="5">AAA+ ATPase domain-containing protein</fullName>
    </recommendedName>
</protein>
<dbReference type="Pfam" id="PF00004">
    <property type="entry name" value="AAA"/>
    <property type="match status" value="1"/>
</dbReference>
<proteinExistence type="inferred from homology"/>
<dbReference type="CDD" id="cd19481">
    <property type="entry name" value="RecA-like_protease"/>
    <property type="match status" value="1"/>
</dbReference>
<feature type="domain" description="AAA+ ATPase" evidence="5">
    <location>
        <begin position="466"/>
        <end position="597"/>
    </location>
</feature>
<dbReference type="InterPro" id="IPR003959">
    <property type="entry name" value="ATPase_AAA_core"/>
</dbReference>
<gene>
    <name evidence="6" type="ORF">GGE06_007699</name>
</gene>
<evidence type="ECO:0000256" key="2">
    <source>
        <dbReference type="ARBA" id="ARBA00022741"/>
    </source>
</evidence>
<dbReference type="InterPro" id="IPR003593">
    <property type="entry name" value="AAA+_ATPase"/>
</dbReference>
<dbReference type="AlphaFoldDB" id="A0A7W7U8B6"/>
<reference evidence="6 7" key="1">
    <citation type="submission" date="2020-08" db="EMBL/GenBank/DDBJ databases">
        <title>Genomic Encyclopedia of Type Strains, Phase III (KMG-III): the genomes of soil and plant-associated and newly described type strains.</title>
        <authorList>
            <person name="Whitman W."/>
        </authorList>
    </citation>
    <scope>NUCLEOTIDE SEQUENCE [LARGE SCALE GENOMIC DNA]</scope>
    <source>
        <strain evidence="6 7">SFB5A</strain>
    </source>
</reference>
<sequence length="682" mass="71730">MTLSDTAPRLDADDRDRVWARDNQRHLALAAAAAAARLDARPDEADEPARAAELLAAEVRETTGLPTALDRLCGLFTLTAFERDVLVAVAAPELGLPTATGPVTFARALAALPDAHWSALLPDAPLRGWRLLDVPAQLPPTEFGGLSQLPLAVDERILHALLGADTTDDRLAGRARLVAPVCRLAPGQGAVVASLAALVRPSPGTEGCLLSGEDRLTRRQAVVDAAERIGLTVLAVEGPDLPDTAPAMDTLARLLAREAGLGLRLLLVEGTAETLPRCVRLLAAGAPLGVSAVLSADEAPPGSELPVLRLPPASTGERRDLFAAALNEARLTEDPAELAERHPLTPAGIALAVERTGRLASAPSDGRPGSGNGRPGSERLGSERPGPGDGPSGDKGPWASDVAAACRALAERPLHGLATLRRPAAGLDDLVLPDQANRSLRALLAHVRGRRQVHGAWGYSARGRGLAVTALFAGPSGTGKTTAAEAVAHELGFDVIAADLSQVVSKYIGETEKHLARLFDAAEAGSVLLFDEGDALFAKRTQVRDSRDRYANLEVSYLLQRLETFRGVAILTTNAREAIDPAFVRRMRFVVTFPFPDAEQRALLWAGAFPPGVPTDGLDPRRLAQLAVSGGTIAQLALHAAFLAADEGVPVGMRHVLDAARIESDKLERPLAANEIRGWVPS</sequence>
<evidence type="ECO:0000313" key="7">
    <source>
        <dbReference type="Proteomes" id="UP000582643"/>
    </source>
</evidence>
<dbReference type="SMART" id="SM00382">
    <property type="entry name" value="AAA"/>
    <property type="match status" value="1"/>
</dbReference>
<dbReference type="SUPFAM" id="SSF52540">
    <property type="entry name" value="P-loop containing nucleoside triphosphate hydrolases"/>
    <property type="match status" value="1"/>
</dbReference>
<keyword evidence="7" id="KW-1185">Reference proteome</keyword>
<evidence type="ECO:0000256" key="3">
    <source>
        <dbReference type="ARBA" id="ARBA00022840"/>
    </source>
</evidence>
<dbReference type="PANTHER" id="PTHR23073">
    <property type="entry name" value="26S PROTEASOME REGULATORY SUBUNIT"/>
    <property type="match status" value="1"/>
</dbReference>
<dbReference type="GO" id="GO:0005524">
    <property type="term" value="F:ATP binding"/>
    <property type="evidence" value="ECO:0007669"/>
    <property type="project" value="UniProtKB-KW"/>
</dbReference>
<feature type="region of interest" description="Disordered" evidence="4">
    <location>
        <begin position="359"/>
        <end position="399"/>
    </location>
</feature>
<dbReference type="InterPro" id="IPR027417">
    <property type="entry name" value="P-loop_NTPase"/>
</dbReference>
<evidence type="ECO:0000256" key="1">
    <source>
        <dbReference type="ARBA" id="ARBA00006914"/>
    </source>
</evidence>
<accession>A0A7W7U8B6</accession>
<dbReference type="Gene3D" id="3.40.50.300">
    <property type="entry name" value="P-loop containing nucleotide triphosphate hydrolases"/>
    <property type="match status" value="1"/>
</dbReference>
<comment type="similarity">
    <text evidence="1">Belongs to the AAA ATPase family.</text>
</comment>
<dbReference type="InterPro" id="IPR050221">
    <property type="entry name" value="26S_Proteasome_ATPase"/>
</dbReference>
<dbReference type="RefSeq" id="WP_312883449.1">
    <property type="nucleotide sequence ID" value="NZ_JACHJY010000014.1"/>
</dbReference>